<dbReference type="InterPro" id="IPR011037">
    <property type="entry name" value="Pyrv_Knase-like_insert_dom_sf"/>
</dbReference>
<dbReference type="PANTHER" id="PTHR36930">
    <property type="entry name" value="METAL-SULFUR CLUSTER BIOSYNTHESIS PROTEINS YUAD-RELATED"/>
    <property type="match status" value="1"/>
</dbReference>
<dbReference type="GeneID" id="303562130"/>
<evidence type="ECO:0000313" key="4">
    <source>
        <dbReference type="Proteomes" id="UP000280586"/>
    </source>
</evidence>
<dbReference type="GO" id="GO:0003824">
    <property type="term" value="F:catalytic activity"/>
    <property type="evidence" value="ECO:0007669"/>
    <property type="project" value="InterPro"/>
</dbReference>
<dbReference type="Pfam" id="PF03473">
    <property type="entry name" value="MOSC"/>
    <property type="match status" value="1"/>
</dbReference>
<reference evidence="2 4" key="1">
    <citation type="submission" date="2017-09" db="EMBL/GenBank/DDBJ databases">
        <authorList>
            <person name="Thomas P."/>
            <person name="Seyboldt C."/>
        </authorList>
    </citation>
    <scope>NUCLEOTIDE SEQUENCE [LARGE SCALE GENOMIC DNA]</scope>
    <source>
        <strain evidence="2 4">DSM 7534</strain>
    </source>
</reference>
<gene>
    <name evidence="2" type="ORF">CP523_15680</name>
    <name evidence="3" type="ORF">NH397_08170</name>
</gene>
<name>A0A9N7JN48_CLOSE</name>
<sequence>MNKLIAICTSEKKGTAKVMVNEVNVIEDFGIEGDAHAGKWHRQVSLLALEKIENFRSKGANVNFGAFGENLVVEGIELNKLPVGQRIKVGEVELEVTQIGKKCHDKCAIFYQVGQCIMPTNGIFTKVIKGGKIKVGDECILLDSGILL</sequence>
<reference evidence="3" key="2">
    <citation type="submission" date="2022-06" db="EMBL/GenBank/DDBJ databases">
        <authorList>
            <person name="Holder M.E."/>
            <person name="Ajami N.J."/>
            <person name="Petrosino J.F."/>
        </authorList>
    </citation>
    <scope>NUCLEOTIDE SEQUENCE</scope>
    <source>
        <strain evidence="3">RMA 8861</strain>
    </source>
</reference>
<evidence type="ECO:0000313" key="2">
    <source>
        <dbReference type="EMBL" id="AYE35759.1"/>
    </source>
</evidence>
<dbReference type="AlphaFoldDB" id="A0A9N7JN48"/>
<accession>A0A9N7JN48</accession>
<dbReference type="Gene3D" id="2.40.33.20">
    <property type="entry name" value="PK beta-barrel domain-like"/>
    <property type="match status" value="1"/>
</dbReference>
<dbReference type="KEGG" id="csep:CP523_15680"/>
<keyword evidence="5" id="KW-1185">Reference proteome</keyword>
<feature type="domain" description="MOSC" evidence="1">
    <location>
        <begin position="17"/>
        <end position="142"/>
    </location>
</feature>
<evidence type="ECO:0000313" key="3">
    <source>
        <dbReference type="EMBL" id="USS02377.1"/>
    </source>
</evidence>
<proteinExistence type="predicted"/>
<dbReference type="EMBL" id="CP023671">
    <property type="protein sequence ID" value="AYE35759.1"/>
    <property type="molecule type" value="Genomic_DNA"/>
</dbReference>
<dbReference type="GO" id="GO:0030151">
    <property type="term" value="F:molybdenum ion binding"/>
    <property type="evidence" value="ECO:0007669"/>
    <property type="project" value="InterPro"/>
</dbReference>
<evidence type="ECO:0000313" key="5">
    <source>
        <dbReference type="Proteomes" id="UP001055437"/>
    </source>
</evidence>
<dbReference type="InterPro" id="IPR052716">
    <property type="entry name" value="MOSC_domain"/>
</dbReference>
<dbReference type="Proteomes" id="UP001055437">
    <property type="component" value="Chromosome"/>
</dbReference>
<organism evidence="2 4">
    <name type="scientific">Clostridium septicum</name>
    <dbReference type="NCBI Taxonomy" id="1504"/>
    <lineage>
        <taxon>Bacteria</taxon>
        <taxon>Bacillati</taxon>
        <taxon>Bacillota</taxon>
        <taxon>Clostridia</taxon>
        <taxon>Eubacteriales</taxon>
        <taxon>Clostridiaceae</taxon>
        <taxon>Clostridium</taxon>
    </lineage>
</organism>
<dbReference type="InterPro" id="IPR005302">
    <property type="entry name" value="MoCF_Sase_C"/>
</dbReference>
<dbReference type="SUPFAM" id="SSF50800">
    <property type="entry name" value="PK beta-barrel domain-like"/>
    <property type="match status" value="1"/>
</dbReference>
<protein>
    <submittedName>
        <fullName evidence="2">MOSC domain-containing protein</fullName>
    </submittedName>
</protein>
<dbReference type="PROSITE" id="PS51340">
    <property type="entry name" value="MOSC"/>
    <property type="match status" value="1"/>
</dbReference>
<dbReference type="RefSeq" id="WP_066678606.1">
    <property type="nucleotide sequence ID" value="NZ_CABMIZ010000047.1"/>
</dbReference>
<dbReference type="GO" id="GO:0030170">
    <property type="term" value="F:pyridoxal phosphate binding"/>
    <property type="evidence" value="ECO:0007669"/>
    <property type="project" value="InterPro"/>
</dbReference>
<dbReference type="Proteomes" id="UP000280586">
    <property type="component" value="Chromosome"/>
</dbReference>
<dbReference type="PANTHER" id="PTHR36930:SF1">
    <property type="entry name" value="MOSC DOMAIN-CONTAINING PROTEIN"/>
    <property type="match status" value="1"/>
</dbReference>
<evidence type="ECO:0000259" key="1">
    <source>
        <dbReference type="PROSITE" id="PS51340"/>
    </source>
</evidence>
<dbReference type="EMBL" id="CP099799">
    <property type="protein sequence ID" value="USS02377.1"/>
    <property type="molecule type" value="Genomic_DNA"/>
</dbReference>
<dbReference type="OrthoDB" id="9789048at2"/>